<dbReference type="Pfam" id="PF26002">
    <property type="entry name" value="Beta-barrel_AprE"/>
    <property type="match status" value="1"/>
</dbReference>
<feature type="coiled-coil region" evidence="7">
    <location>
        <begin position="124"/>
        <end position="158"/>
    </location>
</feature>
<comment type="similarity">
    <text evidence="2">Belongs to the membrane fusion protein (MFP) (TC 8.A.1) family.</text>
</comment>
<dbReference type="Gene3D" id="2.40.50.100">
    <property type="match status" value="1"/>
</dbReference>
<gene>
    <name evidence="10" type="ORF">HYN51_12645</name>
</gene>
<accession>A0A2Y9U0T2</accession>
<dbReference type="GO" id="GO:0009306">
    <property type="term" value="P:protein secretion"/>
    <property type="evidence" value="ECO:0007669"/>
    <property type="project" value="InterPro"/>
</dbReference>
<feature type="transmembrane region" description="Helical" evidence="8">
    <location>
        <begin position="21"/>
        <end position="51"/>
    </location>
</feature>
<proteinExistence type="inferred from homology"/>
<dbReference type="PANTHER" id="PTHR30386">
    <property type="entry name" value="MEMBRANE FUSION SUBUNIT OF EMRAB-TOLC MULTIDRUG EFFLUX PUMP"/>
    <property type="match status" value="1"/>
</dbReference>
<feature type="coiled-coil region" evidence="7">
    <location>
        <begin position="208"/>
        <end position="260"/>
    </location>
</feature>
<protein>
    <submittedName>
        <fullName evidence="10">Biotin/lipoyl-binding protein</fullName>
    </submittedName>
</protein>
<keyword evidence="7" id="KW-0175">Coiled coil</keyword>
<dbReference type="OrthoDB" id="9775513at2"/>
<evidence type="ECO:0000256" key="7">
    <source>
        <dbReference type="SAM" id="Coils"/>
    </source>
</evidence>
<evidence type="ECO:0000256" key="3">
    <source>
        <dbReference type="ARBA" id="ARBA00022448"/>
    </source>
</evidence>
<reference evidence="10 11" key="1">
    <citation type="journal article" date="2019" name="Int. J. Syst. Evol. Microbiol.">
        <title>Limnobaculum parvum gen. nov., sp. nov., isolated from a freshwater lake.</title>
        <authorList>
            <person name="Baek C."/>
            <person name="Shin S.K."/>
            <person name="Yi H."/>
        </authorList>
    </citation>
    <scope>NUCLEOTIDE SEQUENCE [LARGE SCALE GENOMIC DNA]</scope>
    <source>
        <strain evidence="10 11">HYN0051</strain>
    </source>
</reference>
<keyword evidence="4 8" id="KW-0812">Transmembrane</keyword>
<evidence type="ECO:0000256" key="5">
    <source>
        <dbReference type="ARBA" id="ARBA00022989"/>
    </source>
</evidence>
<evidence type="ECO:0000259" key="9">
    <source>
        <dbReference type="Pfam" id="PF26002"/>
    </source>
</evidence>
<comment type="subcellular location">
    <subcellularLocation>
        <location evidence="1">Membrane</location>
        <topology evidence="1">Single-pass membrane protein</topology>
    </subcellularLocation>
</comment>
<name>A0A2Y9U0T2_9GAMM</name>
<feature type="domain" description="AprE-like beta-barrel" evidence="9">
    <location>
        <begin position="309"/>
        <end position="401"/>
    </location>
</feature>
<evidence type="ECO:0000313" key="11">
    <source>
        <dbReference type="Proteomes" id="UP000244908"/>
    </source>
</evidence>
<keyword evidence="5 8" id="KW-1133">Transmembrane helix</keyword>
<evidence type="ECO:0000256" key="6">
    <source>
        <dbReference type="ARBA" id="ARBA00023136"/>
    </source>
</evidence>
<dbReference type="PROSITE" id="PS00543">
    <property type="entry name" value="HLYD_FAMILY"/>
    <property type="match status" value="1"/>
</dbReference>
<keyword evidence="6 8" id="KW-0472">Membrane</keyword>
<evidence type="ECO:0000256" key="8">
    <source>
        <dbReference type="SAM" id="Phobius"/>
    </source>
</evidence>
<organism evidence="10 11">
    <name type="scientific">Limnobaculum parvum</name>
    <dbReference type="NCBI Taxonomy" id="2172103"/>
    <lineage>
        <taxon>Bacteria</taxon>
        <taxon>Pseudomonadati</taxon>
        <taxon>Pseudomonadota</taxon>
        <taxon>Gammaproteobacteria</taxon>
        <taxon>Enterobacterales</taxon>
        <taxon>Budviciaceae</taxon>
        <taxon>Limnobaculum</taxon>
    </lineage>
</organism>
<evidence type="ECO:0000313" key="10">
    <source>
        <dbReference type="EMBL" id="AWH89321.1"/>
    </source>
</evidence>
<dbReference type="InterPro" id="IPR058982">
    <property type="entry name" value="Beta-barrel_AprE"/>
</dbReference>
<dbReference type="KEGG" id="lpv:HYN51_12645"/>
<evidence type="ECO:0000256" key="4">
    <source>
        <dbReference type="ARBA" id="ARBA00022692"/>
    </source>
</evidence>
<dbReference type="InterPro" id="IPR050739">
    <property type="entry name" value="MFP"/>
</dbReference>
<sequence>MDKRRLFRQEAIEHQKAKWAGTALLITGYPAWIIACASAFFVIVLIISLTFGNYTRRINVNGEIVTQPRAINIFAPQQGFISKLLVDAGVEVTKGTALYQLDVSRIARSGNVTIHTTEAIEKQLVHVEGIIAKLEKNKQATQENIKQQIAQSEDANKKSQSLVNNAAKGVEEMRQSMKNYEEYQRQGLVNKEQFNNQRYLYYQQQSSYQALNTQIIQENLKISNLQSELTTSAADFDNQIAQYQYQLNELQRQLTEADAAGMLIINAPSDGKIESLSVTEGQMVNPGDSLAQLIPTSINAYYLVLWLPNNSLPYVSPGDRINIRYDAFPYQKFGQFPGTVQTVSAVPASIQEMSTYNSAPRAAGGGTDQSYYKVIVALDSHHFMLANKELRLTSGMKAQTTLFLEKRPLYQWMLSPFYDIKKSITGPVNG</sequence>
<keyword evidence="11" id="KW-1185">Reference proteome</keyword>
<evidence type="ECO:0000256" key="2">
    <source>
        <dbReference type="ARBA" id="ARBA00009477"/>
    </source>
</evidence>
<dbReference type="EMBL" id="CP029185">
    <property type="protein sequence ID" value="AWH89321.1"/>
    <property type="molecule type" value="Genomic_DNA"/>
</dbReference>
<dbReference type="Proteomes" id="UP000244908">
    <property type="component" value="Chromosome"/>
</dbReference>
<dbReference type="PRINTS" id="PR01490">
    <property type="entry name" value="RTXTOXIND"/>
</dbReference>
<dbReference type="GO" id="GO:0016020">
    <property type="term" value="C:membrane"/>
    <property type="evidence" value="ECO:0007669"/>
    <property type="project" value="UniProtKB-SubCell"/>
</dbReference>
<evidence type="ECO:0000256" key="1">
    <source>
        <dbReference type="ARBA" id="ARBA00004167"/>
    </source>
</evidence>
<dbReference type="RefSeq" id="WP_108901371.1">
    <property type="nucleotide sequence ID" value="NZ_CP029185.2"/>
</dbReference>
<dbReference type="InterPro" id="IPR006144">
    <property type="entry name" value="Secretion_HlyD_CS"/>
</dbReference>
<dbReference type="AlphaFoldDB" id="A0A2Y9U0T2"/>
<dbReference type="PANTHER" id="PTHR30386:SF28">
    <property type="entry name" value="EXPORTED PROTEIN"/>
    <property type="match status" value="1"/>
</dbReference>
<dbReference type="Gene3D" id="2.40.30.170">
    <property type="match status" value="1"/>
</dbReference>
<keyword evidence="3" id="KW-0813">Transport</keyword>